<keyword evidence="2 6" id="KW-0812">Transmembrane</keyword>
<dbReference type="PANTHER" id="PTHR33048:SF47">
    <property type="entry name" value="INTEGRAL MEMBRANE PROTEIN-RELATED"/>
    <property type="match status" value="1"/>
</dbReference>
<dbReference type="GO" id="GO:0016020">
    <property type="term" value="C:membrane"/>
    <property type="evidence" value="ECO:0007669"/>
    <property type="project" value="UniProtKB-SubCell"/>
</dbReference>
<name>A0A2T3ANX2_9PEZI</name>
<evidence type="ECO:0000313" key="8">
    <source>
        <dbReference type="EMBL" id="PSS05321.1"/>
    </source>
</evidence>
<evidence type="ECO:0000256" key="3">
    <source>
        <dbReference type="ARBA" id="ARBA00022989"/>
    </source>
</evidence>
<dbReference type="InterPro" id="IPR049326">
    <property type="entry name" value="Rhodopsin_dom_fungi"/>
</dbReference>
<protein>
    <recommendedName>
        <fullName evidence="7">Rhodopsin domain-containing protein</fullName>
    </recommendedName>
</protein>
<dbReference type="PANTHER" id="PTHR33048">
    <property type="entry name" value="PTH11-LIKE INTEGRAL MEMBRANE PROTEIN (AFU_ORTHOLOGUE AFUA_5G11245)"/>
    <property type="match status" value="1"/>
</dbReference>
<evidence type="ECO:0000256" key="6">
    <source>
        <dbReference type="SAM" id="Phobius"/>
    </source>
</evidence>
<feature type="transmembrane region" description="Helical" evidence="6">
    <location>
        <begin position="199"/>
        <end position="221"/>
    </location>
</feature>
<dbReference type="AlphaFoldDB" id="A0A2T3ANX2"/>
<accession>A0A2T3ANX2</accession>
<evidence type="ECO:0000256" key="1">
    <source>
        <dbReference type="ARBA" id="ARBA00004141"/>
    </source>
</evidence>
<feature type="transmembrane region" description="Helical" evidence="6">
    <location>
        <begin position="29"/>
        <end position="54"/>
    </location>
</feature>
<keyword evidence="9" id="KW-1185">Reference proteome</keyword>
<reference evidence="8 9" key="1">
    <citation type="journal article" date="2018" name="Mycol. Prog.">
        <title>Coniella lustricola, a new species from submerged detritus.</title>
        <authorList>
            <person name="Raudabaugh D.B."/>
            <person name="Iturriaga T."/>
            <person name="Carver A."/>
            <person name="Mondo S."/>
            <person name="Pangilinan J."/>
            <person name="Lipzen A."/>
            <person name="He G."/>
            <person name="Amirebrahimi M."/>
            <person name="Grigoriev I.V."/>
            <person name="Miller A.N."/>
        </authorList>
    </citation>
    <scope>NUCLEOTIDE SEQUENCE [LARGE SCALE GENOMIC DNA]</scope>
    <source>
        <strain evidence="8 9">B22-T-1</strain>
    </source>
</reference>
<evidence type="ECO:0000313" key="9">
    <source>
        <dbReference type="Proteomes" id="UP000241462"/>
    </source>
</evidence>
<evidence type="ECO:0000256" key="5">
    <source>
        <dbReference type="ARBA" id="ARBA00038359"/>
    </source>
</evidence>
<dbReference type="InParanoid" id="A0A2T3ANX2"/>
<dbReference type="Pfam" id="PF20684">
    <property type="entry name" value="Fung_rhodopsin"/>
    <property type="match status" value="1"/>
</dbReference>
<feature type="transmembrane region" description="Helical" evidence="6">
    <location>
        <begin position="110"/>
        <end position="131"/>
    </location>
</feature>
<feature type="domain" description="Rhodopsin" evidence="7">
    <location>
        <begin position="36"/>
        <end position="265"/>
    </location>
</feature>
<keyword evidence="4 6" id="KW-0472">Membrane</keyword>
<feature type="transmembrane region" description="Helical" evidence="6">
    <location>
        <begin position="162"/>
        <end position="187"/>
    </location>
</feature>
<keyword evidence="3 6" id="KW-1133">Transmembrane helix</keyword>
<dbReference type="EMBL" id="KZ678372">
    <property type="protein sequence ID" value="PSS05321.1"/>
    <property type="molecule type" value="Genomic_DNA"/>
</dbReference>
<feature type="transmembrane region" description="Helical" evidence="6">
    <location>
        <begin position="74"/>
        <end position="98"/>
    </location>
</feature>
<organism evidence="8 9">
    <name type="scientific">Coniella lustricola</name>
    <dbReference type="NCBI Taxonomy" id="2025994"/>
    <lineage>
        <taxon>Eukaryota</taxon>
        <taxon>Fungi</taxon>
        <taxon>Dikarya</taxon>
        <taxon>Ascomycota</taxon>
        <taxon>Pezizomycotina</taxon>
        <taxon>Sordariomycetes</taxon>
        <taxon>Sordariomycetidae</taxon>
        <taxon>Diaporthales</taxon>
        <taxon>Schizoparmaceae</taxon>
        <taxon>Coniella</taxon>
    </lineage>
</organism>
<evidence type="ECO:0000259" key="7">
    <source>
        <dbReference type="Pfam" id="PF20684"/>
    </source>
</evidence>
<gene>
    <name evidence="8" type="ORF">BD289DRAFT_478212</name>
</gene>
<evidence type="ECO:0000256" key="4">
    <source>
        <dbReference type="ARBA" id="ARBA00023136"/>
    </source>
</evidence>
<dbReference type="InterPro" id="IPR052337">
    <property type="entry name" value="SAT4-like"/>
</dbReference>
<sequence length="365" mass="40121">MTSKTLIELIGASNNLGEAPGILNHPANLLGIVITFMLSTSAGSISICCATIYGGLGQHFILLGLDGMVRYLKIFYVANATYPSSAGLIKLALLFQYLRVHETPRIFRKTNIAMVVIVSIWSLVYTILGWIPAWPVYAYWDFAAEGVRFGFGSDYVKPFVTIYVQLTSTNMILDVIVLALAAPPLLLNNSAGKSSRLSLLALFCLGSIATILSVCRLAAIVATHATTWPTFDPTWYGAMPIVLTALEVDIATIAASIPVFWPVLRSIDISQILITREVKVTLEDRQHMNTARTDSLVEDEDIELERSDSVSRLNRKKGEHYGDPYVREQVNPFKKYEYGTRTKIDVSRLGRHKGGASSVDASNAV</sequence>
<dbReference type="OrthoDB" id="61113at2759"/>
<feature type="transmembrane region" description="Helical" evidence="6">
    <location>
        <begin position="241"/>
        <end position="264"/>
    </location>
</feature>
<dbReference type="Proteomes" id="UP000241462">
    <property type="component" value="Unassembled WGS sequence"/>
</dbReference>
<comment type="subcellular location">
    <subcellularLocation>
        <location evidence="1">Membrane</location>
        <topology evidence="1">Multi-pass membrane protein</topology>
    </subcellularLocation>
</comment>
<proteinExistence type="inferred from homology"/>
<comment type="similarity">
    <text evidence="5">Belongs to the SAT4 family.</text>
</comment>
<evidence type="ECO:0000256" key="2">
    <source>
        <dbReference type="ARBA" id="ARBA00022692"/>
    </source>
</evidence>